<organism evidence="2">
    <name type="scientific">Zea mays</name>
    <name type="common">Maize</name>
    <dbReference type="NCBI Taxonomy" id="4577"/>
    <lineage>
        <taxon>Eukaryota</taxon>
        <taxon>Viridiplantae</taxon>
        <taxon>Streptophyta</taxon>
        <taxon>Embryophyta</taxon>
        <taxon>Tracheophyta</taxon>
        <taxon>Spermatophyta</taxon>
        <taxon>Magnoliopsida</taxon>
        <taxon>Liliopsida</taxon>
        <taxon>Poales</taxon>
        <taxon>Poaceae</taxon>
        <taxon>PACMAD clade</taxon>
        <taxon>Panicoideae</taxon>
        <taxon>Andropogonodae</taxon>
        <taxon>Andropogoneae</taxon>
        <taxon>Tripsacinae</taxon>
        <taxon>Zea</taxon>
    </lineage>
</organism>
<evidence type="ECO:0000256" key="1">
    <source>
        <dbReference type="SAM" id="MobiDB-lite"/>
    </source>
</evidence>
<reference evidence="2" key="1">
    <citation type="submission" date="2015-12" db="EMBL/GenBank/DDBJ databases">
        <title>Update maize B73 reference genome by single molecule sequencing technologies.</title>
        <authorList>
            <consortium name="Maize Genome Sequencing Project"/>
            <person name="Ware D."/>
        </authorList>
    </citation>
    <scope>NUCLEOTIDE SEQUENCE</scope>
    <source>
        <tissue evidence="2">Seedling</tissue>
    </source>
</reference>
<dbReference type="EMBL" id="CM000781">
    <property type="protein sequence ID" value="AQK70507.1"/>
    <property type="molecule type" value="Genomic_DNA"/>
</dbReference>
<feature type="compositionally biased region" description="Basic and acidic residues" evidence="1">
    <location>
        <begin position="91"/>
        <end position="101"/>
    </location>
</feature>
<accession>A0A1D6H6U4</accession>
<sequence length="152" mass="16224">MGMVQVDSLAPTLFGGSPYDGGGPWNDGQLLSGDGRRHLALLLFHLRLHGGDYRDRVHPPRTRGPVAQERLSKAVDLVRHYVETCADSPCRFKDGDADGREGAGGGGRGTSHGAPRRRHHPTRASSGGGCSVQGGPRTEALMETMMPMAEKV</sequence>
<dbReference type="InParanoid" id="A0A1D6H6U4"/>
<dbReference type="AlphaFoldDB" id="A0A1D6H6U4"/>
<gene>
    <name evidence="2" type="ORF">ZEAMMB73_Zm00001d016341</name>
</gene>
<proteinExistence type="predicted"/>
<dbReference type="PaxDb" id="4577-GRMZM5G824763_P01"/>
<name>A0A1D6H6U4_MAIZE</name>
<protein>
    <submittedName>
        <fullName evidence="2">Uncharacterized protein</fullName>
    </submittedName>
</protein>
<feature type="region of interest" description="Disordered" evidence="1">
    <location>
        <begin position="91"/>
        <end position="136"/>
    </location>
</feature>
<evidence type="ECO:0000313" key="2">
    <source>
        <dbReference type="EMBL" id="AQK70507.1"/>
    </source>
</evidence>